<reference evidence="1 2" key="1">
    <citation type="submission" date="2015-07" db="EMBL/GenBank/DDBJ databases">
        <title>Whole genome sequencing of Bosea vaviloviae isolated from cave pool.</title>
        <authorList>
            <person name="Tan N.E.H."/>
            <person name="Lee Y.P."/>
            <person name="Gan H.M."/>
            <person name="Barton H."/>
            <person name="Savka M.A."/>
        </authorList>
    </citation>
    <scope>NUCLEOTIDE SEQUENCE [LARGE SCALE GENOMIC DNA]</scope>
    <source>
        <strain evidence="1 2">SD260</strain>
    </source>
</reference>
<comment type="caution">
    <text evidence="1">The sequence shown here is derived from an EMBL/GenBank/DDBJ whole genome shotgun (WGS) entry which is preliminary data.</text>
</comment>
<organism evidence="1 2">
    <name type="scientific">Bosea vaviloviae</name>
    <dbReference type="NCBI Taxonomy" id="1526658"/>
    <lineage>
        <taxon>Bacteria</taxon>
        <taxon>Pseudomonadati</taxon>
        <taxon>Pseudomonadota</taxon>
        <taxon>Alphaproteobacteria</taxon>
        <taxon>Hyphomicrobiales</taxon>
        <taxon>Boseaceae</taxon>
        <taxon>Bosea</taxon>
    </lineage>
</organism>
<sequence length="84" mass="9136">MTWRGPLTDLTHTECSHCGGVNCQEVEDDFDHDPGDCCPNCCGDGVVYSCFDECACVDPESGCDECERVCDWCKPRPAPAKAEA</sequence>
<dbReference type="EMBL" id="LGSZ01000050">
    <property type="protein sequence ID" value="KPH79364.1"/>
    <property type="molecule type" value="Genomic_DNA"/>
</dbReference>
<keyword evidence="2" id="KW-1185">Reference proteome</keyword>
<name>A0A0N0MA88_9HYPH</name>
<protein>
    <submittedName>
        <fullName evidence="1">Uncharacterized protein</fullName>
    </submittedName>
</protein>
<proteinExistence type="predicted"/>
<evidence type="ECO:0000313" key="1">
    <source>
        <dbReference type="EMBL" id="KPH79364.1"/>
    </source>
</evidence>
<dbReference type="PATRIC" id="fig|1526658.3.peg.1403"/>
<evidence type="ECO:0000313" key="2">
    <source>
        <dbReference type="Proteomes" id="UP000037822"/>
    </source>
</evidence>
<accession>A0A0N0MA88</accession>
<gene>
    <name evidence="1" type="ORF">AE618_18905</name>
</gene>
<dbReference type="Proteomes" id="UP000037822">
    <property type="component" value="Unassembled WGS sequence"/>
</dbReference>
<dbReference type="AlphaFoldDB" id="A0A0N0MA88"/>